<feature type="chain" id="PRO_5039723976" description="High-affinity heme uptake system protein IsdE" evidence="16">
    <location>
        <begin position="27"/>
        <end position="308"/>
    </location>
</feature>
<feature type="region of interest" description="Disordered" evidence="15">
    <location>
        <begin position="32"/>
        <end position="51"/>
    </location>
</feature>
<evidence type="ECO:0000256" key="2">
    <source>
        <dbReference type="ARBA" id="ARBA00008814"/>
    </source>
</evidence>
<evidence type="ECO:0000256" key="12">
    <source>
        <dbReference type="ARBA" id="ARBA00023288"/>
    </source>
</evidence>
<evidence type="ECO:0000256" key="16">
    <source>
        <dbReference type="SAM" id="SignalP"/>
    </source>
</evidence>
<keyword evidence="9" id="KW-0408">Iron</keyword>
<comment type="caution">
    <text evidence="18">The sequence shown here is derived from an EMBL/GenBank/DDBJ whole genome shotgun (WGS) entry which is preliminary data.</text>
</comment>
<dbReference type="InterPro" id="IPR019957">
    <property type="entry name" value="ABC_transptr_haem-bd_IsdE"/>
</dbReference>
<gene>
    <name evidence="18" type="ORF">HMPREF9372_2609</name>
</gene>
<dbReference type="Pfam" id="PF01497">
    <property type="entry name" value="Peripla_BP_2"/>
    <property type="match status" value="1"/>
</dbReference>
<dbReference type="GO" id="GO:0016020">
    <property type="term" value="C:membrane"/>
    <property type="evidence" value="ECO:0007669"/>
    <property type="project" value="InterPro"/>
</dbReference>
<evidence type="ECO:0000256" key="5">
    <source>
        <dbReference type="ARBA" id="ARBA00022475"/>
    </source>
</evidence>
<dbReference type="InterPro" id="IPR050902">
    <property type="entry name" value="ABC_Transporter_SBP"/>
</dbReference>
<feature type="signal peptide" evidence="16">
    <location>
        <begin position="1"/>
        <end position="26"/>
    </location>
</feature>
<dbReference type="HOGENOM" id="CLU_038034_2_3_9"/>
<proteinExistence type="inferred from homology"/>
<dbReference type="AlphaFoldDB" id="F9DUX8"/>
<evidence type="ECO:0000256" key="15">
    <source>
        <dbReference type="SAM" id="MobiDB-lite"/>
    </source>
</evidence>
<protein>
    <recommendedName>
        <fullName evidence="3">High-affinity heme uptake system protein IsdE</fullName>
    </recommendedName>
    <alternativeName>
        <fullName evidence="14">Iron-regulated surface determinant protein E</fullName>
    </alternativeName>
    <alternativeName>
        <fullName evidence="13">Staphylococcal iron-regulated protein F</fullName>
    </alternativeName>
</protein>
<dbReference type="PANTHER" id="PTHR30535:SF36">
    <property type="entry name" value="HIGH-AFFINITY HEME UPTAKE SYSTEM PROTEIN ISDE"/>
    <property type="match status" value="1"/>
</dbReference>
<comment type="similarity">
    <text evidence="2">Belongs to the bacterial solute-binding protein 8 family.</text>
</comment>
<evidence type="ECO:0000256" key="10">
    <source>
        <dbReference type="ARBA" id="ARBA00023136"/>
    </source>
</evidence>
<evidence type="ECO:0000256" key="7">
    <source>
        <dbReference type="ARBA" id="ARBA00022723"/>
    </source>
</evidence>
<dbReference type="SUPFAM" id="SSF53807">
    <property type="entry name" value="Helical backbone' metal receptor"/>
    <property type="match status" value="1"/>
</dbReference>
<keyword evidence="8 16" id="KW-0732">Signal</keyword>
<evidence type="ECO:0000256" key="3">
    <source>
        <dbReference type="ARBA" id="ARBA00015862"/>
    </source>
</evidence>
<accession>F9DUX8</accession>
<keyword evidence="12" id="KW-0449">Lipoprotein</keyword>
<dbReference type="PROSITE" id="PS50983">
    <property type="entry name" value="FE_B12_PBP"/>
    <property type="match status" value="1"/>
</dbReference>
<reference evidence="18 19" key="1">
    <citation type="submission" date="2011-04" db="EMBL/GenBank/DDBJ databases">
        <authorList>
            <person name="Muzny D."/>
            <person name="Qin X."/>
            <person name="Deng J."/>
            <person name="Jiang H."/>
            <person name="Liu Y."/>
            <person name="Qu J."/>
            <person name="Song X.-Z."/>
            <person name="Zhang L."/>
            <person name="Thornton R."/>
            <person name="Coyle M."/>
            <person name="Francisco L."/>
            <person name="Jackson L."/>
            <person name="Javaid M."/>
            <person name="Korchina V."/>
            <person name="Kovar C."/>
            <person name="Mata R."/>
            <person name="Mathew T."/>
            <person name="Ngo R."/>
            <person name="Nguyen L."/>
            <person name="Nguyen N."/>
            <person name="Okwuonu G."/>
            <person name="Ongeri F."/>
            <person name="Pham C."/>
            <person name="Simmons D."/>
            <person name="Wilczek-Boney K."/>
            <person name="Hale W."/>
            <person name="Jakkamsetti A."/>
            <person name="Pham P."/>
            <person name="Ruth R."/>
            <person name="San Lucas F."/>
            <person name="Warren J."/>
            <person name="Zhang J."/>
            <person name="Zhao Z."/>
            <person name="Zhou C."/>
            <person name="Zhu D."/>
            <person name="Lee S."/>
            <person name="Bess C."/>
            <person name="Blankenburg K."/>
            <person name="Forbes L."/>
            <person name="Fu Q."/>
            <person name="Gubbala S."/>
            <person name="Hirani K."/>
            <person name="Jayaseelan J.C."/>
            <person name="Lara F."/>
            <person name="Munidasa M."/>
            <person name="Palculict T."/>
            <person name="Patil S."/>
            <person name="Pu L.-L."/>
            <person name="Saada N."/>
            <person name="Tang L."/>
            <person name="Weissenberger G."/>
            <person name="Zhu Y."/>
            <person name="Hemphill L."/>
            <person name="Shang Y."/>
            <person name="Youmans B."/>
            <person name="Ayvaz T."/>
            <person name="Ross M."/>
            <person name="Santibanez J."/>
            <person name="Aqrawi P."/>
            <person name="Gross S."/>
            <person name="Joshi V."/>
            <person name="Fowler G."/>
            <person name="Nazareth L."/>
            <person name="Reid J."/>
            <person name="Worley K."/>
            <person name="Petrosino J."/>
            <person name="Highlander S."/>
            <person name="Gibbs R."/>
        </authorList>
    </citation>
    <scope>NUCLEOTIDE SEQUENCE [LARGE SCALE GENOMIC DNA]</scope>
    <source>
        <strain evidence="18 19">2681</strain>
    </source>
</reference>
<dbReference type="NCBIfam" id="TIGR03659">
    <property type="entry name" value="IsdE"/>
    <property type="match status" value="1"/>
</dbReference>
<dbReference type="EMBL" id="AFPZ01000077">
    <property type="protein sequence ID" value="EGQ24027.1"/>
    <property type="molecule type" value="Genomic_DNA"/>
</dbReference>
<evidence type="ECO:0000256" key="6">
    <source>
        <dbReference type="ARBA" id="ARBA00022617"/>
    </source>
</evidence>
<dbReference type="GO" id="GO:0015886">
    <property type="term" value="P:heme transport"/>
    <property type="evidence" value="ECO:0007669"/>
    <property type="project" value="InterPro"/>
</dbReference>
<evidence type="ECO:0000256" key="11">
    <source>
        <dbReference type="ARBA" id="ARBA00023139"/>
    </source>
</evidence>
<dbReference type="GO" id="GO:0046872">
    <property type="term" value="F:metal ion binding"/>
    <property type="evidence" value="ECO:0007669"/>
    <property type="project" value="UniProtKB-KW"/>
</dbReference>
<organism evidence="18 19">
    <name type="scientific">Sporosarcina newyorkensis 2681</name>
    <dbReference type="NCBI Taxonomy" id="1027292"/>
    <lineage>
        <taxon>Bacteria</taxon>
        <taxon>Bacillati</taxon>
        <taxon>Bacillota</taxon>
        <taxon>Bacilli</taxon>
        <taxon>Bacillales</taxon>
        <taxon>Caryophanaceae</taxon>
        <taxon>Sporosarcina</taxon>
    </lineage>
</organism>
<dbReference type="GO" id="GO:0071281">
    <property type="term" value="P:cellular response to iron ion"/>
    <property type="evidence" value="ECO:0007669"/>
    <property type="project" value="TreeGrafter"/>
</dbReference>
<evidence type="ECO:0000256" key="9">
    <source>
        <dbReference type="ARBA" id="ARBA00023004"/>
    </source>
</evidence>
<keyword evidence="10" id="KW-0472">Membrane</keyword>
<keyword evidence="7" id="KW-0479">Metal-binding</keyword>
<evidence type="ECO:0000256" key="4">
    <source>
        <dbReference type="ARBA" id="ARBA00022448"/>
    </source>
</evidence>
<sequence>MEDHNVQKKWRNFMLFAAIMALSVVAGCSGSDTSKETEAASSPVENEAEETNDQRIIAGTVVIAEILDKLDIDAIAVPESEKQLASRFNDLPTIGNAMQPDMEIVKSLNPTDFLSVSTLEYDLTDGFEQLNIPAHFLNFQSVDSMIQEIQTLGERYERTEKADKLVADLQKSIDAVETVAANRKGPSVLILLGIPGSYLVATENSYAGDLVKRAGGTNVMEGQDPEYLSSNTEYLHNSNPDIILRLSHGMPEEVVEMFNEEFQTNDVWKHFDAVKNDRVYDLEEELFGTTASLKAPEALKELMKIFYR</sequence>
<keyword evidence="4" id="KW-0813">Transport</keyword>
<evidence type="ECO:0000256" key="13">
    <source>
        <dbReference type="ARBA" id="ARBA00031148"/>
    </source>
</evidence>
<dbReference type="GO" id="GO:0020037">
    <property type="term" value="F:heme binding"/>
    <property type="evidence" value="ECO:0007669"/>
    <property type="project" value="InterPro"/>
</dbReference>
<evidence type="ECO:0000313" key="19">
    <source>
        <dbReference type="Proteomes" id="UP000005316"/>
    </source>
</evidence>
<comment type="cofactor">
    <cofactor evidence="1">
        <name>heme b</name>
        <dbReference type="ChEBI" id="CHEBI:60344"/>
    </cofactor>
</comment>
<dbReference type="eggNOG" id="COG0614">
    <property type="taxonomic scope" value="Bacteria"/>
</dbReference>
<keyword evidence="5" id="KW-1003">Cell membrane</keyword>
<dbReference type="Gene3D" id="3.40.50.1980">
    <property type="entry name" value="Nitrogenase molybdenum iron protein domain"/>
    <property type="match status" value="2"/>
</dbReference>
<keyword evidence="6" id="KW-0349">Heme</keyword>
<dbReference type="Proteomes" id="UP000005316">
    <property type="component" value="Unassembled WGS sequence"/>
</dbReference>
<evidence type="ECO:0000259" key="17">
    <source>
        <dbReference type="PROSITE" id="PS50983"/>
    </source>
</evidence>
<evidence type="ECO:0000256" key="8">
    <source>
        <dbReference type="ARBA" id="ARBA00022729"/>
    </source>
</evidence>
<evidence type="ECO:0000256" key="1">
    <source>
        <dbReference type="ARBA" id="ARBA00001970"/>
    </source>
</evidence>
<dbReference type="PANTHER" id="PTHR30535">
    <property type="entry name" value="VITAMIN B12-BINDING PROTEIN"/>
    <property type="match status" value="1"/>
</dbReference>
<evidence type="ECO:0000256" key="14">
    <source>
        <dbReference type="ARBA" id="ARBA00031463"/>
    </source>
</evidence>
<dbReference type="STRING" id="759851.SAMN04244570_0214"/>
<dbReference type="InterPro" id="IPR002491">
    <property type="entry name" value="ABC_transptr_periplasmic_BD"/>
</dbReference>
<feature type="domain" description="Fe/B12 periplasmic-binding" evidence="17">
    <location>
        <begin position="55"/>
        <end position="308"/>
    </location>
</feature>
<evidence type="ECO:0000313" key="18">
    <source>
        <dbReference type="EMBL" id="EGQ24027.1"/>
    </source>
</evidence>
<keyword evidence="11" id="KW-0564">Palmitate</keyword>
<name>F9DUX8_9BACL</name>